<name>A0A8T0T2E5_PANVG</name>
<dbReference type="Proteomes" id="UP000823388">
    <property type="component" value="Chromosome 5K"/>
</dbReference>
<evidence type="ECO:0000256" key="1">
    <source>
        <dbReference type="SAM" id="MobiDB-lite"/>
    </source>
</evidence>
<gene>
    <name evidence="2" type="ORF">PVAP13_5KG694433</name>
</gene>
<protein>
    <submittedName>
        <fullName evidence="2">Uncharacterized protein</fullName>
    </submittedName>
</protein>
<sequence>MAILCLGATDKPQELDGVVLPQELVDDVIRRLSVNEPRGGRWALGTLLELLNSTAARNFFLIKKREQQEDSDMVRQCDRAIFEAQVEDERRNNNPPTFHGFAYSGETSDEEDLNDTYYYATP</sequence>
<evidence type="ECO:0000313" key="2">
    <source>
        <dbReference type="EMBL" id="KAG2602516.1"/>
    </source>
</evidence>
<comment type="caution">
    <text evidence="2">The sequence shown here is derived from an EMBL/GenBank/DDBJ whole genome shotgun (WGS) entry which is preliminary data.</text>
</comment>
<dbReference type="AlphaFoldDB" id="A0A8T0T2E5"/>
<organism evidence="2 3">
    <name type="scientific">Panicum virgatum</name>
    <name type="common">Blackwell switchgrass</name>
    <dbReference type="NCBI Taxonomy" id="38727"/>
    <lineage>
        <taxon>Eukaryota</taxon>
        <taxon>Viridiplantae</taxon>
        <taxon>Streptophyta</taxon>
        <taxon>Embryophyta</taxon>
        <taxon>Tracheophyta</taxon>
        <taxon>Spermatophyta</taxon>
        <taxon>Magnoliopsida</taxon>
        <taxon>Liliopsida</taxon>
        <taxon>Poales</taxon>
        <taxon>Poaceae</taxon>
        <taxon>PACMAD clade</taxon>
        <taxon>Panicoideae</taxon>
        <taxon>Panicodae</taxon>
        <taxon>Paniceae</taxon>
        <taxon>Panicinae</taxon>
        <taxon>Panicum</taxon>
        <taxon>Panicum sect. Hiantes</taxon>
    </lineage>
</organism>
<dbReference type="EMBL" id="CM029045">
    <property type="protein sequence ID" value="KAG2602516.1"/>
    <property type="molecule type" value="Genomic_DNA"/>
</dbReference>
<reference evidence="2" key="1">
    <citation type="submission" date="2020-05" db="EMBL/GenBank/DDBJ databases">
        <title>WGS assembly of Panicum virgatum.</title>
        <authorList>
            <person name="Lovell J.T."/>
            <person name="Jenkins J."/>
            <person name="Shu S."/>
            <person name="Juenger T.E."/>
            <person name="Schmutz J."/>
        </authorList>
    </citation>
    <scope>NUCLEOTIDE SEQUENCE</scope>
    <source>
        <strain evidence="2">AP13</strain>
    </source>
</reference>
<keyword evidence="3" id="KW-1185">Reference proteome</keyword>
<feature type="region of interest" description="Disordered" evidence="1">
    <location>
        <begin position="87"/>
        <end position="122"/>
    </location>
</feature>
<evidence type="ECO:0000313" key="3">
    <source>
        <dbReference type="Proteomes" id="UP000823388"/>
    </source>
</evidence>
<proteinExistence type="predicted"/>
<accession>A0A8T0T2E5</accession>